<dbReference type="Gene3D" id="3.40.250.10">
    <property type="entry name" value="Rhodanese-like domain"/>
    <property type="match status" value="1"/>
</dbReference>
<gene>
    <name evidence="2" type="ORF">IAC13_05060</name>
</gene>
<reference evidence="2" key="1">
    <citation type="submission" date="2020-10" db="EMBL/GenBank/DDBJ databases">
        <authorList>
            <person name="Gilroy R."/>
        </authorList>
    </citation>
    <scope>NUCLEOTIDE SEQUENCE</scope>
    <source>
        <strain evidence="2">E3-2379</strain>
    </source>
</reference>
<dbReference type="InterPro" id="IPR001763">
    <property type="entry name" value="Rhodanese-like_dom"/>
</dbReference>
<dbReference type="Pfam" id="PF00581">
    <property type="entry name" value="Rhodanese"/>
    <property type="match status" value="1"/>
</dbReference>
<evidence type="ECO:0000313" key="2">
    <source>
        <dbReference type="EMBL" id="MBO8463284.1"/>
    </source>
</evidence>
<accession>A0A9D9I117</accession>
<sequence>MFEQISINDILYVAKEKRGIIIDLRSEDEYEKGHIKGAINVPMEEIQEKGFPFSTKRTFLLYCKYGTRSMRVAKLLYEQGYHVINTVGGMYQYTGDLYRK</sequence>
<name>A0A9D9I117_9FIRM</name>
<proteinExistence type="predicted"/>
<organism evidence="2 3">
    <name type="scientific">Candidatus Scybalomonas excrementavium</name>
    <dbReference type="NCBI Taxonomy" id="2840943"/>
    <lineage>
        <taxon>Bacteria</taxon>
        <taxon>Bacillati</taxon>
        <taxon>Bacillota</taxon>
        <taxon>Clostridia</taxon>
        <taxon>Lachnospirales</taxon>
        <taxon>Lachnospiraceae</taxon>
        <taxon>Lachnospiraceae incertae sedis</taxon>
        <taxon>Candidatus Scybalomonas</taxon>
    </lineage>
</organism>
<dbReference type="InterPro" id="IPR050229">
    <property type="entry name" value="GlpE_sulfurtransferase"/>
</dbReference>
<dbReference type="CDD" id="cd00158">
    <property type="entry name" value="RHOD"/>
    <property type="match status" value="1"/>
</dbReference>
<feature type="domain" description="Rhodanese" evidence="1">
    <location>
        <begin position="15"/>
        <end position="98"/>
    </location>
</feature>
<evidence type="ECO:0000313" key="3">
    <source>
        <dbReference type="Proteomes" id="UP000823618"/>
    </source>
</evidence>
<dbReference type="PANTHER" id="PTHR43031">
    <property type="entry name" value="FAD-DEPENDENT OXIDOREDUCTASE"/>
    <property type="match status" value="1"/>
</dbReference>
<dbReference type="PANTHER" id="PTHR43031:SF17">
    <property type="entry name" value="SULFURTRANSFERASE YTWF-RELATED"/>
    <property type="match status" value="1"/>
</dbReference>
<dbReference type="SMART" id="SM00450">
    <property type="entry name" value="RHOD"/>
    <property type="match status" value="1"/>
</dbReference>
<dbReference type="EMBL" id="JADIML010000139">
    <property type="protein sequence ID" value="MBO8463284.1"/>
    <property type="molecule type" value="Genomic_DNA"/>
</dbReference>
<comment type="caution">
    <text evidence="2">The sequence shown here is derived from an EMBL/GenBank/DDBJ whole genome shotgun (WGS) entry which is preliminary data.</text>
</comment>
<dbReference type="Proteomes" id="UP000823618">
    <property type="component" value="Unassembled WGS sequence"/>
</dbReference>
<evidence type="ECO:0000259" key="1">
    <source>
        <dbReference type="PROSITE" id="PS50206"/>
    </source>
</evidence>
<dbReference type="PROSITE" id="PS50206">
    <property type="entry name" value="RHODANESE_3"/>
    <property type="match status" value="1"/>
</dbReference>
<dbReference type="InterPro" id="IPR036873">
    <property type="entry name" value="Rhodanese-like_dom_sf"/>
</dbReference>
<dbReference type="AlphaFoldDB" id="A0A9D9I117"/>
<protein>
    <submittedName>
        <fullName evidence="2">Rhodanese-like domain-containing protein</fullName>
    </submittedName>
</protein>
<dbReference type="SUPFAM" id="SSF52821">
    <property type="entry name" value="Rhodanese/Cell cycle control phosphatase"/>
    <property type="match status" value="1"/>
</dbReference>
<reference evidence="2" key="2">
    <citation type="journal article" date="2021" name="PeerJ">
        <title>Extensive microbial diversity within the chicken gut microbiome revealed by metagenomics and culture.</title>
        <authorList>
            <person name="Gilroy R."/>
            <person name="Ravi A."/>
            <person name="Getino M."/>
            <person name="Pursley I."/>
            <person name="Horton D.L."/>
            <person name="Alikhan N.F."/>
            <person name="Baker D."/>
            <person name="Gharbi K."/>
            <person name="Hall N."/>
            <person name="Watson M."/>
            <person name="Adriaenssens E.M."/>
            <person name="Foster-Nyarko E."/>
            <person name="Jarju S."/>
            <person name="Secka A."/>
            <person name="Antonio M."/>
            <person name="Oren A."/>
            <person name="Chaudhuri R.R."/>
            <person name="La Ragione R."/>
            <person name="Hildebrand F."/>
            <person name="Pallen M.J."/>
        </authorList>
    </citation>
    <scope>NUCLEOTIDE SEQUENCE</scope>
    <source>
        <strain evidence="2">E3-2379</strain>
    </source>
</reference>